<gene>
    <name evidence="3" type="ORF">METZ01_LOCUS315747</name>
</gene>
<dbReference type="Pfam" id="PF00535">
    <property type="entry name" value="Glycos_transf_2"/>
    <property type="match status" value="1"/>
</dbReference>
<evidence type="ECO:0000313" key="3">
    <source>
        <dbReference type="EMBL" id="SVC62893.1"/>
    </source>
</evidence>
<dbReference type="AlphaFoldDB" id="A0A382NNV1"/>
<protein>
    <recommendedName>
        <fullName evidence="2">Glycosyltransferase 2-like domain-containing protein</fullName>
    </recommendedName>
</protein>
<sequence>MDKKKISLIIPHRDSEDQLIKVLNHIRLWTLYPNEILIIDSSKPRLKISGDFSNFCDENNISQKILFGDDLFPGAARNIGIVSAVNPVLAFLDVNTLPSTEWLRSGIDIINTEEIEGVWGYTYYEAETHTEKIIRASSYGQKPIRTLPGSIFYKGVFFKCGLFIEFVRGGEDGDWMSRVNLHHLAIALPKEKITYLGLSKSSYYSVIKKWHRNYLSASSLPSMKAHKDLYFYILTAFIVIAAFNWNWIMSNWDPNSIFYIPNVTKISIVSIFL</sequence>
<proteinExistence type="predicted"/>
<dbReference type="SUPFAM" id="SSF53448">
    <property type="entry name" value="Nucleotide-diphospho-sugar transferases"/>
    <property type="match status" value="1"/>
</dbReference>
<dbReference type="Gene3D" id="3.90.550.10">
    <property type="entry name" value="Spore Coat Polysaccharide Biosynthesis Protein SpsA, Chain A"/>
    <property type="match status" value="1"/>
</dbReference>
<evidence type="ECO:0000259" key="2">
    <source>
        <dbReference type="Pfam" id="PF00535"/>
    </source>
</evidence>
<dbReference type="InterPro" id="IPR001173">
    <property type="entry name" value="Glyco_trans_2-like"/>
</dbReference>
<reference evidence="3" key="1">
    <citation type="submission" date="2018-05" db="EMBL/GenBank/DDBJ databases">
        <authorList>
            <person name="Lanie J.A."/>
            <person name="Ng W.-L."/>
            <person name="Kazmierczak K.M."/>
            <person name="Andrzejewski T.M."/>
            <person name="Davidsen T.M."/>
            <person name="Wayne K.J."/>
            <person name="Tettelin H."/>
            <person name="Glass J.I."/>
            <person name="Rusch D."/>
            <person name="Podicherti R."/>
            <person name="Tsui H.-C.T."/>
            <person name="Winkler M.E."/>
        </authorList>
    </citation>
    <scope>NUCLEOTIDE SEQUENCE</scope>
</reference>
<keyword evidence="1" id="KW-0812">Transmembrane</keyword>
<feature type="non-terminal residue" evidence="3">
    <location>
        <position position="273"/>
    </location>
</feature>
<feature type="domain" description="Glycosyltransferase 2-like" evidence="2">
    <location>
        <begin position="7"/>
        <end position="134"/>
    </location>
</feature>
<feature type="transmembrane region" description="Helical" evidence="1">
    <location>
        <begin position="229"/>
        <end position="248"/>
    </location>
</feature>
<organism evidence="3">
    <name type="scientific">marine metagenome</name>
    <dbReference type="NCBI Taxonomy" id="408172"/>
    <lineage>
        <taxon>unclassified sequences</taxon>
        <taxon>metagenomes</taxon>
        <taxon>ecological metagenomes</taxon>
    </lineage>
</organism>
<keyword evidence="1" id="KW-1133">Transmembrane helix</keyword>
<dbReference type="InterPro" id="IPR029044">
    <property type="entry name" value="Nucleotide-diphossugar_trans"/>
</dbReference>
<accession>A0A382NNV1</accession>
<keyword evidence="1" id="KW-0472">Membrane</keyword>
<evidence type="ECO:0000256" key="1">
    <source>
        <dbReference type="SAM" id="Phobius"/>
    </source>
</evidence>
<dbReference type="EMBL" id="UINC01101796">
    <property type="protein sequence ID" value="SVC62893.1"/>
    <property type="molecule type" value="Genomic_DNA"/>
</dbReference>
<name>A0A382NNV1_9ZZZZ</name>